<dbReference type="STRING" id="77166.N6TBW3"/>
<evidence type="ECO:0000313" key="5">
    <source>
        <dbReference type="EnsemblMetazoa" id="XP_019763483.1"/>
    </source>
</evidence>
<dbReference type="Pfam" id="PF04908">
    <property type="entry name" value="SH3BGR"/>
    <property type="match status" value="1"/>
</dbReference>
<proteinExistence type="inferred from homology"/>
<gene>
    <name evidence="5" type="primary">109539866</name>
    <name evidence="4" type="ORF">D910_06527</name>
    <name evidence="3" type="ORF">YQE_08228</name>
</gene>
<dbReference type="OMA" id="FNEKEYC"/>
<feature type="compositionally biased region" description="Basic and acidic residues" evidence="2">
    <location>
        <begin position="168"/>
        <end position="180"/>
    </location>
</feature>
<comment type="similarity">
    <text evidence="1">Belongs to the SH3BGR family.</text>
</comment>
<protein>
    <recommendedName>
        <fullName evidence="8">SH3 domain-binding glutamic acid-rich protein homolog</fullName>
    </recommendedName>
</protein>
<dbReference type="Proteomes" id="UP000019118">
    <property type="component" value="Unassembled WGS sequence"/>
</dbReference>
<evidence type="ECO:0000313" key="4">
    <source>
        <dbReference type="EMBL" id="ERL89151.1"/>
    </source>
</evidence>
<dbReference type="EnsemblMetazoa" id="XM_019907924.1">
    <property type="protein sequence ID" value="XP_019763483.1"/>
    <property type="gene ID" value="LOC109539866"/>
</dbReference>
<dbReference type="GO" id="GO:0005737">
    <property type="term" value="C:cytoplasm"/>
    <property type="evidence" value="ECO:0007669"/>
    <property type="project" value="TreeGrafter"/>
</dbReference>
<sequence>MVVKVYISGMSGNKEVKKRQQRVTLILDSKSVTYDLLDIAEPNMEEAKEYMQTHSKLMGCTISDPNPRHPLPPQIFNDDEYCGDYDAFDMANEVDEMDQFLKLAPSITSNAEVKLGNGDVQNEDKSKEPSPEKEGNELNGPEAQENGEEEAPKEKSATPQNEKSPSPQKEKSPSPQKEKSPSPAVADGEDVKTSRENNADEAETED</sequence>
<dbReference type="KEGG" id="dpa:109539866"/>
<feature type="non-terminal residue" evidence="3">
    <location>
        <position position="1"/>
    </location>
</feature>
<dbReference type="InterPro" id="IPR051033">
    <property type="entry name" value="SH3BGR"/>
</dbReference>
<dbReference type="SUPFAM" id="SSF52833">
    <property type="entry name" value="Thioredoxin-like"/>
    <property type="match status" value="1"/>
</dbReference>
<accession>N6TBW3</accession>
<reference evidence="5" key="2">
    <citation type="submission" date="2024-08" db="UniProtKB">
        <authorList>
            <consortium name="EnsemblMetazoa"/>
        </authorList>
    </citation>
    <scope>IDENTIFICATION</scope>
</reference>
<dbReference type="Gene3D" id="3.40.30.10">
    <property type="entry name" value="Glutaredoxin"/>
    <property type="match status" value="1"/>
</dbReference>
<evidence type="ECO:0000313" key="3">
    <source>
        <dbReference type="EMBL" id="ENN75218.1"/>
    </source>
</evidence>
<dbReference type="InterPro" id="IPR006993">
    <property type="entry name" value="Glut_rich_SH3-bd"/>
</dbReference>
<dbReference type="EMBL" id="KB632152">
    <property type="protein sequence ID" value="ERL89151.1"/>
    <property type="molecule type" value="Genomic_DNA"/>
</dbReference>
<evidence type="ECO:0000256" key="2">
    <source>
        <dbReference type="SAM" id="MobiDB-lite"/>
    </source>
</evidence>
<dbReference type="AlphaFoldDB" id="N6TBW3"/>
<evidence type="ECO:0000256" key="1">
    <source>
        <dbReference type="ARBA" id="ARBA00007764"/>
    </source>
</evidence>
<organism evidence="3">
    <name type="scientific">Dendroctonus ponderosae</name>
    <name type="common">Mountain pine beetle</name>
    <dbReference type="NCBI Taxonomy" id="77166"/>
    <lineage>
        <taxon>Eukaryota</taxon>
        <taxon>Metazoa</taxon>
        <taxon>Ecdysozoa</taxon>
        <taxon>Arthropoda</taxon>
        <taxon>Hexapoda</taxon>
        <taxon>Insecta</taxon>
        <taxon>Pterygota</taxon>
        <taxon>Neoptera</taxon>
        <taxon>Endopterygota</taxon>
        <taxon>Coleoptera</taxon>
        <taxon>Polyphaga</taxon>
        <taxon>Cucujiformia</taxon>
        <taxon>Curculionidae</taxon>
        <taxon>Scolytinae</taxon>
        <taxon>Dendroctonus</taxon>
    </lineage>
</organism>
<feature type="compositionally biased region" description="Basic and acidic residues" evidence="2">
    <location>
        <begin position="122"/>
        <end position="136"/>
    </location>
</feature>
<feature type="compositionally biased region" description="Basic and acidic residues" evidence="2">
    <location>
        <begin position="189"/>
        <end position="198"/>
    </location>
</feature>
<feature type="region of interest" description="Disordered" evidence="2">
    <location>
        <begin position="112"/>
        <end position="206"/>
    </location>
</feature>
<evidence type="ECO:0000313" key="7">
    <source>
        <dbReference type="Proteomes" id="UP000030742"/>
    </source>
</evidence>
<keyword evidence="6" id="KW-1185">Reference proteome</keyword>
<evidence type="ECO:0008006" key="8">
    <source>
        <dbReference type="Google" id="ProtNLM"/>
    </source>
</evidence>
<dbReference type="Proteomes" id="UP000030742">
    <property type="component" value="Unassembled WGS sequence"/>
</dbReference>
<dbReference type="InterPro" id="IPR036249">
    <property type="entry name" value="Thioredoxin-like_sf"/>
</dbReference>
<dbReference type="PANTHER" id="PTHR12232:SF15">
    <property type="entry name" value="SH3 DOMAIN-BINDING GLUTAMIC ACID-RICH PROTEIN HOMOLOG"/>
    <property type="match status" value="1"/>
</dbReference>
<evidence type="ECO:0000313" key="6">
    <source>
        <dbReference type="Proteomes" id="UP000019118"/>
    </source>
</evidence>
<dbReference type="EMBL" id="KB741018">
    <property type="protein sequence ID" value="ENN75218.1"/>
    <property type="molecule type" value="Genomic_DNA"/>
</dbReference>
<reference evidence="6 7" key="1">
    <citation type="journal article" date="2013" name="Genome Biol.">
        <title>Draft genome of the mountain pine beetle, Dendroctonus ponderosae Hopkins, a major forest pest.</title>
        <authorList>
            <person name="Keeling C.I."/>
            <person name="Yuen M.M."/>
            <person name="Liao N.Y."/>
            <person name="Docking T.R."/>
            <person name="Chan S.K."/>
            <person name="Taylor G.A."/>
            <person name="Palmquist D.L."/>
            <person name="Jackman S.D."/>
            <person name="Nguyen A."/>
            <person name="Li M."/>
            <person name="Henderson H."/>
            <person name="Janes J.K."/>
            <person name="Zhao Y."/>
            <person name="Pandoh P."/>
            <person name="Moore R."/>
            <person name="Sperling F.A."/>
            <person name="Huber D.P."/>
            <person name="Birol I."/>
            <person name="Jones S.J."/>
            <person name="Bohlmann J."/>
        </authorList>
    </citation>
    <scope>NUCLEOTIDE SEQUENCE</scope>
</reference>
<dbReference type="PANTHER" id="PTHR12232">
    <property type="entry name" value="SH3 DOMAIN-BINDING GLUTAMIC ACID-RICH-LIKE PROTEIN"/>
    <property type="match status" value="1"/>
</dbReference>
<name>N6TBW3_DENPD</name>
<dbReference type="HOGENOM" id="CLU_084862_1_1_1"/>
<dbReference type="OrthoDB" id="9932926at2759"/>
<dbReference type="CDD" id="cd03030">
    <property type="entry name" value="GRX_SH3BGR"/>
    <property type="match status" value="1"/>
</dbReference>